<dbReference type="EMBL" id="OZ037948">
    <property type="protein sequence ID" value="CAL1708957.1"/>
    <property type="molecule type" value="Genomic_DNA"/>
</dbReference>
<protein>
    <submittedName>
        <fullName evidence="2">Uncharacterized protein</fullName>
    </submittedName>
</protein>
<feature type="transmembrane region" description="Helical" evidence="1">
    <location>
        <begin position="57"/>
        <end position="75"/>
    </location>
</feature>
<keyword evidence="3" id="KW-1185">Reference proteome</keyword>
<evidence type="ECO:0000256" key="1">
    <source>
        <dbReference type="SAM" id="Phobius"/>
    </source>
</evidence>
<proteinExistence type="predicted"/>
<organism evidence="2 3">
    <name type="scientific">Somion occarium</name>
    <dbReference type="NCBI Taxonomy" id="3059160"/>
    <lineage>
        <taxon>Eukaryota</taxon>
        <taxon>Fungi</taxon>
        <taxon>Dikarya</taxon>
        <taxon>Basidiomycota</taxon>
        <taxon>Agaricomycotina</taxon>
        <taxon>Agaricomycetes</taxon>
        <taxon>Polyporales</taxon>
        <taxon>Cerrenaceae</taxon>
        <taxon>Somion</taxon>
    </lineage>
</organism>
<evidence type="ECO:0000313" key="2">
    <source>
        <dbReference type="EMBL" id="CAL1708957.1"/>
    </source>
</evidence>
<keyword evidence="1" id="KW-0472">Membrane</keyword>
<reference evidence="3" key="1">
    <citation type="submission" date="2024-04" db="EMBL/GenBank/DDBJ databases">
        <authorList>
            <person name="Shaw F."/>
            <person name="Minotto A."/>
        </authorList>
    </citation>
    <scope>NUCLEOTIDE SEQUENCE [LARGE SCALE GENOMIC DNA]</scope>
</reference>
<accession>A0ABP1DQC0</accession>
<name>A0ABP1DQC0_9APHY</name>
<evidence type="ECO:0000313" key="3">
    <source>
        <dbReference type="Proteomes" id="UP001497453"/>
    </source>
</evidence>
<sequence length="78" mass="7949">MARSRDSIAGTRKAKVLPVPVLALTSKSRGPFLVSSSADSDSVVGGLTRSGSMGRTAACTGLMCVSFMGVVVMALRTS</sequence>
<keyword evidence="1" id="KW-0812">Transmembrane</keyword>
<keyword evidence="1" id="KW-1133">Transmembrane helix</keyword>
<gene>
    <name evidence="2" type="ORF">GFSPODELE1_LOCUS7111</name>
</gene>
<dbReference type="Proteomes" id="UP001497453">
    <property type="component" value="Chromosome 5"/>
</dbReference>